<accession>A0ACC2DFV3</accession>
<reference evidence="2" key="1">
    <citation type="journal article" date="2024" name="Proc. Natl. Acad. Sci. U.S.A.">
        <title>Extraordinary preservation of gene collinearity over three hundred million years revealed in homosporous lycophytes.</title>
        <authorList>
            <person name="Li C."/>
            <person name="Wickell D."/>
            <person name="Kuo L.Y."/>
            <person name="Chen X."/>
            <person name="Nie B."/>
            <person name="Liao X."/>
            <person name="Peng D."/>
            <person name="Ji J."/>
            <person name="Jenkins J."/>
            <person name="Williams M."/>
            <person name="Shu S."/>
            <person name="Plott C."/>
            <person name="Barry K."/>
            <person name="Rajasekar S."/>
            <person name="Grimwood J."/>
            <person name="Han X."/>
            <person name="Sun S."/>
            <person name="Hou Z."/>
            <person name="He W."/>
            <person name="Dai G."/>
            <person name="Sun C."/>
            <person name="Schmutz J."/>
            <person name="Leebens-Mack J.H."/>
            <person name="Li F.W."/>
            <person name="Wang L."/>
        </authorList>
    </citation>
    <scope>NUCLEOTIDE SEQUENCE [LARGE SCALE GENOMIC DNA]</scope>
    <source>
        <strain evidence="2">cv. PW_Plant_1</strain>
    </source>
</reference>
<dbReference type="Proteomes" id="UP001162992">
    <property type="component" value="Chromosome 6"/>
</dbReference>
<protein>
    <submittedName>
        <fullName evidence="1">Uncharacterized protein</fullName>
    </submittedName>
</protein>
<proteinExistence type="predicted"/>
<evidence type="ECO:0000313" key="2">
    <source>
        <dbReference type="Proteomes" id="UP001162992"/>
    </source>
</evidence>
<keyword evidence="2" id="KW-1185">Reference proteome</keyword>
<gene>
    <name evidence="1" type="ORF">O6H91_06G085200</name>
</gene>
<comment type="caution">
    <text evidence="1">The sequence shown here is derived from an EMBL/GenBank/DDBJ whole genome shotgun (WGS) entry which is preliminary data.</text>
</comment>
<evidence type="ECO:0000313" key="1">
    <source>
        <dbReference type="EMBL" id="KAJ7553137.1"/>
    </source>
</evidence>
<sequence length="634" mass="68681">MVSPLPLPLPLSSSTRENTLAGVISSREHVKCTEKVGQLCELKSHTMSGTSSMYNISDSFRGSYMKKSYLIATRLPSFMRVSSIHKQRLKCNARVMLYERDVKINSNHTLGRLKILEKQLLYGNCSACNSSNDMPLAERRNVTLWRRFCVGINAAFKPPRDRNFHHDFTQEIAVIALPALAAQALDPLAQLVETAYIGRIGAVELAAVGVSISAFNIVSKMLNIPLLNITTSFVAEDDASRTFKEANGQYMIVDANYKLHEEAELVKQTNKRVIPAISSALVLGIILGILEGSLLAFGGSFILNIMGLPKGTPMRALAEKYLTLRAIGAPAVVISLVIQGVFRGLKDTKTPLYATLASNILNLLLDSLLIFGLGFGIKGAALATVASQYAMAIILLRSLNKYVLLIPPTLNNLRFDRFLKSGGLLLGRTLAILLTITLATSMAARQGAVSMAAHQICMQIWLAASLLSDSLALAGQTLIAGAMANGEFGRAKDVAFWVLKTGLALGFLMSMILGVFARTFTNLFTKDPSVLAIIGVIMPFVAGTQPINSLAFVFDGLHYGASDFAYAAYSMMVTALLSSVVLLLAPPIWGLSGVWIGVTFVMSLRMIAGVLRLVTAGGPWRFLKSEVQENKREN</sequence>
<organism evidence="1 2">
    <name type="scientific">Diphasiastrum complanatum</name>
    <name type="common">Issler's clubmoss</name>
    <name type="synonym">Lycopodium complanatum</name>
    <dbReference type="NCBI Taxonomy" id="34168"/>
    <lineage>
        <taxon>Eukaryota</taxon>
        <taxon>Viridiplantae</taxon>
        <taxon>Streptophyta</taxon>
        <taxon>Embryophyta</taxon>
        <taxon>Tracheophyta</taxon>
        <taxon>Lycopodiopsida</taxon>
        <taxon>Lycopodiales</taxon>
        <taxon>Lycopodiaceae</taxon>
        <taxon>Lycopodioideae</taxon>
        <taxon>Diphasiastrum</taxon>
    </lineage>
</organism>
<dbReference type="EMBL" id="CM055097">
    <property type="protein sequence ID" value="KAJ7553137.1"/>
    <property type="molecule type" value="Genomic_DNA"/>
</dbReference>
<name>A0ACC2DFV3_DIPCM</name>